<keyword evidence="5" id="KW-0539">Nucleus</keyword>
<feature type="non-terminal residue" evidence="7">
    <location>
        <position position="1"/>
    </location>
</feature>
<feature type="domain" description="MADS-box" evidence="6">
    <location>
        <begin position="6"/>
        <end position="66"/>
    </location>
</feature>
<dbReference type="PANTHER" id="PTHR11945">
    <property type="entry name" value="MADS BOX PROTEIN"/>
    <property type="match status" value="1"/>
</dbReference>
<dbReference type="CDD" id="cd00266">
    <property type="entry name" value="MADS_SRF_like"/>
    <property type="match status" value="1"/>
</dbReference>
<keyword evidence="4" id="KW-0804">Transcription</keyword>
<dbReference type="GO" id="GO:0045944">
    <property type="term" value="P:positive regulation of transcription by RNA polymerase II"/>
    <property type="evidence" value="ECO:0007669"/>
    <property type="project" value="InterPro"/>
</dbReference>
<protein>
    <recommendedName>
        <fullName evidence="6">MADS-box domain-containing protein</fullName>
    </recommendedName>
</protein>
<evidence type="ECO:0000256" key="2">
    <source>
        <dbReference type="ARBA" id="ARBA00023015"/>
    </source>
</evidence>
<dbReference type="InterPro" id="IPR002100">
    <property type="entry name" value="TF_MADSbox"/>
</dbReference>
<dbReference type="PANTHER" id="PTHR11945:SF702">
    <property type="entry name" value="AGAMOUS-LIKE 83-RELATED"/>
    <property type="match status" value="1"/>
</dbReference>
<sequence length="288" mass="32719">MVKHGGTKRKIPMEKIGKKGSLATAFTKRKYGLYSKASQLSYLYLIAVLATPPSSHSNVYFYSFGHSSVDAVVSAFLSGNRPAPVREETREEDIGICLARKELGLGLWWEEDALARSENLEELTESINSISTLLSKLKELREGESFCDHNHQRDHSDEKNKPDQTLILQRDHYDEKSMPDHTLILQRYHYDEKSMPDQTLILKPGSPICRSRDDLPSDYKEIAEEQSAVCDTEENNNKDMGFAGNYQEMDIDQLIDFETVFDTPEFDAWLLEGDQMLPGDLFNTIAAV</sequence>
<organism evidence="7 8">
    <name type="scientific">Thlaspi arvense</name>
    <name type="common">Field penny-cress</name>
    <dbReference type="NCBI Taxonomy" id="13288"/>
    <lineage>
        <taxon>Eukaryota</taxon>
        <taxon>Viridiplantae</taxon>
        <taxon>Streptophyta</taxon>
        <taxon>Embryophyta</taxon>
        <taxon>Tracheophyta</taxon>
        <taxon>Spermatophyta</taxon>
        <taxon>Magnoliopsida</taxon>
        <taxon>eudicotyledons</taxon>
        <taxon>Gunneridae</taxon>
        <taxon>Pentapetalae</taxon>
        <taxon>rosids</taxon>
        <taxon>malvids</taxon>
        <taxon>Brassicales</taxon>
        <taxon>Brassicaceae</taxon>
        <taxon>Thlaspideae</taxon>
        <taxon>Thlaspi</taxon>
    </lineage>
</organism>
<dbReference type="GO" id="GO:0005634">
    <property type="term" value="C:nucleus"/>
    <property type="evidence" value="ECO:0007669"/>
    <property type="project" value="UniProtKB-SubCell"/>
</dbReference>
<dbReference type="Gene3D" id="3.40.1810.10">
    <property type="entry name" value="Transcription factor, MADS-box"/>
    <property type="match status" value="1"/>
</dbReference>
<dbReference type="InterPro" id="IPR036879">
    <property type="entry name" value="TF_MADSbox_sf"/>
</dbReference>
<dbReference type="AlphaFoldDB" id="A0AAU9SV20"/>
<proteinExistence type="predicted"/>
<dbReference type="SUPFAM" id="SSF55455">
    <property type="entry name" value="SRF-like"/>
    <property type="match status" value="1"/>
</dbReference>
<dbReference type="InterPro" id="IPR033897">
    <property type="entry name" value="SRF-like_MADS-box"/>
</dbReference>
<evidence type="ECO:0000313" key="7">
    <source>
        <dbReference type="EMBL" id="CAH2070938.1"/>
    </source>
</evidence>
<dbReference type="SMART" id="SM00432">
    <property type="entry name" value="MADS"/>
    <property type="match status" value="1"/>
</dbReference>
<dbReference type="EMBL" id="OU466862">
    <property type="protein sequence ID" value="CAH2070938.1"/>
    <property type="molecule type" value="Genomic_DNA"/>
</dbReference>
<keyword evidence="3" id="KW-0238">DNA-binding</keyword>
<comment type="subcellular location">
    <subcellularLocation>
        <location evidence="1">Nucleus</location>
    </subcellularLocation>
</comment>
<name>A0AAU9SV20_THLAR</name>
<evidence type="ECO:0000256" key="5">
    <source>
        <dbReference type="ARBA" id="ARBA00023242"/>
    </source>
</evidence>
<dbReference type="GO" id="GO:0000981">
    <property type="term" value="F:DNA-binding transcription factor activity, RNA polymerase II-specific"/>
    <property type="evidence" value="ECO:0007669"/>
    <property type="project" value="InterPro"/>
</dbReference>
<evidence type="ECO:0000256" key="3">
    <source>
        <dbReference type="ARBA" id="ARBA00023125"/>
    </source>
</evidence>
<evidence type="ECO:0000256" key="4">
    <source>
        <dbReference type="ARBA" id="ARBA00023163"/>
    </source>
</evidence>
<accession>A0AAU9SV20</accession>
<dbReference type="GO" id="GO:0046983">
    <property type="term" value="F:protein dimerization activity"/>
    <property type="evidence" value="ECO:0007669"/>
    <property type="project" value="InterPro"/>
</dbReference>
<dbReference type="GO" id="GO:0000978">
    <property type="term" value="F:RNA polymerase II cis-regulatory region sequence-specific DNA binding"/>
    <property type="evidence" value="ECO:0007669"/>
    <property type="project" value="TreeGrafter"/>
</dbReference>
<gene>
    <name evidence="7" type="ORF">TAV2_LOCUS22136</name>
</gene>
<keyword evidence="8" id="KW-1185">Reference proteome</keyword>
<evidence type="ECO:0000259" key="6">
    <source>
        <dbReference type="PROSITE" id="PS50066"/>
    </source>
</evidence>
<dbReference type="PROSITE" id="PS50066">
    <property type="entry name" value="MADS_BOX_2"/>
    <property type="match status" value="1"/>
</dbReference>
<dbReference type="Proteomes" id="UP000836841">
    <property type="component" value="Chromosome 6"/>
</dbReference>
<keyword evidence="2" id="KW-0805">Transcription regulation</keyword>
<evidence type="ECO:0000256" key="1">
    <source>
        <dbReference type="ARBA" id="ARBA00004123"/>
    </source>
</evidence>
<reference evidence="7 8" key="1">
    <citation type="submission" date="2022-03" db="EMBL/GenBank/DDBJ databases">
        <authorList>
            <person name="Nunn A."/>
            <person name="Chopra R."/>
            <person name="Nunn A."/>
            <person name="Contreras Garrido A."/>
        </authorList>
    </citation>
    <scope>NUCLEOTIDE SEQUENCE [LARGE SCALE GENOMIC DNA]</scope>
</reference>
<evidence type="ECO:0000313" key="8">
    <source>
        <dbReference type="Proteomes" id="UP000836841"/>
    </source>
</evidence>